<dbReference type="GO" id="GO:0004130">
    <property type="term" value="F:cytochrome-c peroxidase activity"/>
    <property type="evidence" value="ECO:0007669"/>
    <property type="project" value="TreeGrafter"/>
</dbReference>
<evidence type="ECO:0000256" key="2">
    <source>
        <dbReference type="ARBA" id="ARBA00022723"/>
    </source>
</evidence>
<protein>
    <submittedName>
        <fullName evidence="7">CxxC motif-containing protein (DUF1111 family)</fullName>
    </submittedName>
</protein>
<accession>A0A7W6NJQ3</accession>
<evidence type="ECO:0000256" key="3">
    <source>
        <dbReference type="ARBA" id="ARBA00023004"/>
    </source>
</evidence>
<dbReference type="GO" id="GO:0046872">
    <property type="term" value="F:metal ion binding"/>
    <property type="evidence" value="ECO:0007669"/>
    <property type="project" value="UniProtKB-KW"/>
</dbReference>
<keyword evidence="5" id="KW-0732">Signal</keyword>
<evidence type="ECO:0000313" key="8">
    <source>
        <dbReference type="Proteomes" id="UP000528286"/>
    </source>
</evidence>
<name>A0A7W6NJQ3_9HYPH</name>
<keyword evidence="1 4" id="KW-0349">Heme</keyword>
<reference evidence="7 8" key="1">
    <citation type="submission" date="2020-08" db="EMBL/GenBank/DDBJ databases">
        <title>Genomic Encyclopedia of Type Strains, Phase IV (KMG-IV): sequencing the most valuable type-strain genomes for metagenomic binning, comparative biology and taxonomic classification.</title>
        <authorList>
            <person name="Goeker M."/>
        </authorList>
    </citation>
    <scope>NUCLEOTIDE SEQUENCE [LARGE SCALE GENOMIC DNA]</scope>
    <source>
        <strain evidence="7 8">DSM 29853</strain>
    </source>
</reference>
<dbReference type="GO" id="GO:0020037">
    <property type="term" value="F:heme binding"/>
    <property type="evidence" value="ECO:0007669"/>
    <property type="project" value="InterPro"/>
</dbReference>
<dbReference type="PANTHER" id="PTHR30600">
    <property type="entry name" value="CYTOCHROME C PEROXIDASE-RELATED"/>
    <property type="match status" value="1"/>
</dbReference>
<evidence type="ECO:0000256" key="1">
    <source>
        <dbReference type="ARBA" id="ARBA00022617"/>
    </source>
</evidence>
<dbReference type="InterPro" id="IPR051395">
    <property type="entry name" value="Cytochrome_c_Peroxidase/MauG"/>
</dbReference>
<feature type="signal peptide" evidence="5">
    <location>
        <begin position="1"/>
        <end position="22"/>
    </location>
</feature>
<feature type="chain" id="PRO_5030764535" evidence="5">
    <location>
        <begin position="23"/>
        <end position="484"/>
    </location>
</feature>
<evidence type="ECO:0000259" key="6">
    <source>
        <dbReference type="PROSITE" id="PS51007"/>
    </source>
</evidence>
<dbReference type="PIRSF" id="PIRSF028099">
    <property type="entry name" value="DUF1111"/>
    <property type="match status" value="1"/>
</dbReference>
<dbReference type="PANTHER" id="PTHR30600:SF4">
    <property type="entry name" value="CYTOCHROME C DOMAIN-CONTAINING PROTEIN"/>
    <property type="match status" value="1"/>
</dbReference>
<dbReference type="Pfam" id="PF06537">
    <property type="entry name" value="DHOR"/>
    <property type="match status" value="1"/>
</dbReference>
<evidence type="ECO:0000256" key="5">
    <source>
        <dbReference type="SAM" id="SignalP"/>
    </source>
</evidence>
<evidence type="ECO:0000256" key="4">
    <source>
        <dbReference type="PROSITE-ProRule" id="PRU00433"/>
    </source>
</evidence>
<dbReference type="SUPFAM" id="SSF46626">
    <property type="entry name" value="Cytochrome c"/>
    <property type="match status" value="1"/>
</dbReference>
<dbReference type="AlphaFoldDB" id="A0A7W6NJQ3"/>
<proteinExistence type="predicted"/>
<dbReference type="InterPro" id="IPR010538">
    <property type="entry name" value="DHOR"/>
</dbReference>
<organism evidence="7 8">
    <name type="scientific">Gellertiella hungarica</name>
    <dbReference type="NCBI Taxonomy" id="1572859"/>
    <lineage>
        <taxon>Bacteria</taxon>
        <taxon>Pseudomonadati</taxon>
        <taxon>Pseudomonadota</taxon>
        <taxon>Alphaproteobacteria</taxon>
        <taxon>Hyphomicrobiales</taxon>
        <taxon>Rhizobiaceae</taxon>
        <taxon>Gellertiella</taxon>
    </lineage>
</organism>
<keyword evidence="3 4" id="KW-0408">Iron</keyword>
<keyword evidence="2 4" id="KW-0479">Metal-binding</keyword>
<dbReference type="InterPro" id="IPR009056">
    <property type="entry name" value="Cyt_c-like_dom"/>
</dbReference>
<dbReference type="GO" id="GO:0009055">
    <property type="term" value="F:electron transfer activity"/>
    <property type="evidence" value="ECO:0007669"/>
    <property type="project" value="InterPro"/>
</dbReference>
<comment type="caution">
    <text evidence="7">The sequence shown here is derived from an EMBL/GenBank/DDBJ whole genome shotgun (WGS) entry which is preliminary data.</text>
</comment>
<keyword evidence="8" id="KW-1185">Reference proteome</keyword>
<dbReference type="InterPro" id="IPR036909">
    <property type="entry name" value="Cyt_c-like_dom_sf"/>
</dbReference>
<sequence>MRPLARALSIAALLLLAARGEAADAGPAAAAYEEGETLSGGAATSIAPPGREAFRQMSGNLPEADAMRFHLGRALFRKLWVAAPSSTQASDGLGPLFNARSCESCHVRDGRGRSPEPGESGTGFLLRLARNPQTAQERQMVATGSVPNFPDPVYGTQLQDRAIPGLAAEGQVAIAREDRAETLYDGTVVRLSRPSYAVAEPAYGALAAGTVLSPRIAPPMIGLGLIEAIPDADILAHADPGDRDGDGISGRPALAVAGETGIRPLGRFGWKGQHATVAAQTAAALAHDIGIASPAADLPFGDCTGAQTDCLSRPTGVQPRLGPQEISAEAFDALVFYAANLAVPARRKASFRAVLAGKAVFRELGCAACHVPAFTTGADATIPALGGQRIWPYSDFLLHDMGEGLADGQTVGEASGTEWRTPPLWGLGLAGTVNGNRVYLHDGRARSLAEAILWHGGEAEAARERFRRATAEDRQSLIRFLESL</sequence>
<feature type="domain" description="Cytochrome c" evidence="6">
    <location>
        <begin position="352"/>
        <end position="484"/>
    </location>
</feature>
<dbReference type="EMBL" id="JACIEZ010000002">
    <property type="protein sequence ID" value="MBB4063729.1"/>
    <property type="molecule type" value="Genomic_DNA"/>
</dbReference>
<dbReference type="Gene3D" id="1.10.760.10">
    <property type="entry name" value="Cytochrome c-like domain"/>
    <property type="match status" value="1"/>
</dbReference>
<dbReference type="Proteomes" id="UP000528286">
    <property type="component" value="Unassembled WGS sequence"/>
</dbReference>
<evidence type="ECO:0000313" key="7">
    <source>
        <dbReference type="EMBL" id="MBB4063729.1"/>
    </source>
</evidence>
<dbReference type="PROSITE" id="PS51007">
    <property type="entry name" value="CYTC"/>
    <property type="match status" value="1"/>
</dbReference>
<dbReference type="RefSeq" id="WP_183364940.1">
    <property type="nucleotide sequence ID" value="NZ_JACIEZ010000002.1"/>
</dbReference>
<gene>
    <name evidence="7" type="ORF">GGR23_000906</name>
</gene>